<dbReference type="Pfam" id="PF04542">
    <property type="entry name" value="Sigma70_r2"/>
    <property type="match status" value="1"/>
</dbReference>
<dbReference type="SUPFAM" id="SSF88946">
    <property type="entry name" value="Sigma2 domain of RNA polymerase sigma factors"/>
    <property type="match status" value="1"/>
</dbReference>
<comment type="caution">
    <text evidence="8">The sequence shown here is derived from an EMBL/GenBank/DDBJ whole genome shotgun (WGS) entry which is preliminary data.</text>
</comment>
<evidence type="ECO:0000313" key="8">
    <source>
        <dbReference type="EMBL" id="GAA1615420.1"/>
    </source>
</evidence>
<feature type="domain" description="RNA polymerase sigma-70 region 4" evidence="7">
    <location>
        <begin position="105"/>
        <end position="153"/>
    </location>
</feature>
<dbReference type="InterPro" id="IPR014284">
    <property type="entry name" value="RNA_pol_sigma-70_dom"/>
</dbReference>
<dbReference type="Proteomes" id="UP001500393">
    <property type="component" value="Unassembled WGS sequence"/>
</dbReference>
<reference evidence="9" key="1">
    <citation type="journal article" date="2019" name="Int. J. Syst. Evol. Microbiol.">
        <title>The Global Catalogue of Microorganisms (GCM) 10K type strain sequencing project: providing services to taxonomists for standard genome sequencing and annotation.</title>
        <authorList>
            <consortium name="The Broad Institute Genomics Platform"/>
            <consortium name="The Broad Institute Genome Sequencing Center for Infectious Disease"/>
            <person name="Wu L."/>
            <person name="Ma J."/>
        </authorList>
    </citation>
    <scope>NUCLEOTIDE SEQUENCE [LARGE SCALE GENOMIC DNA]</scope>
    <source>
        <strain evidence="9">JCM 14969</strain>
    </source>
</reference>
<keyword evidence="4" id="KW-0238">DNA-binding</keyword>
<dbReference type="Gene3D" id="1.10.1740.10">
    <property type="match status" value="1"/>
</dbReference>
<organism evidence="8 9">
    <name type="scientific">Kribbella sancticallisti</name>
    <dbReference type="NCBI Taxonomy" id="460087"/>
    <lineage>
        <taxon>Bacteria</taxon>
        <taxon>Bacillati</taxon>
        <taxon>Actinomycetota</taxon>
        <taxon>Actinomycetes</taxon>
        <taxon>Propionibacteriales</taxon>
        <taxon>Kribbellaceae</taxon>
        <taxon>Kribbella</taxon>
    </lineage>
</organism>
<comment type="similarity">
    <text evidence="1">Belongs to the sigma-70 factor family. ECF subfamily.</text>
</comment>
<evidence type="ECO:0000259" key="7">
    <source>
        <dbReference type="Pfam" id="PF04545"/>
    </source>
</evidence>
<evidence type="ECO:0000256" key="3">
    <source>
        <dbReference type="ARBA" id="ARBA00023082"/>
    </source>
</evidence>
<evidence type="ECO:0000256" key="4">
    <source>
        <dbReference type="ARBA" id="ARBA00023125"/>
    </source>
</evidence>
<evidence type="ECO:0000256" key="2">
    <source>
        <dbReference type="ARBA" id="ARBA00023015"/>
    </source>
</evidence>
<keyword evidence="2" id="KW-0805">Transcription regulation</keyword>
<proteinExistence type="inferred from homology"/>
<dbReference type="NCBIfam" id="TIGR02937">
    <property type="entry name" value="sigma70-ECF"/>
    <property type="match status" value="1"/>
</dbReference>
<evidence type="ECO:0000313" key="9">
    <source>
        <dbReference type="Proteomes" id="UP001500393"/>
    </source>
</evidence>
<dbReference type="InterPro" id="IPR036388">
    <property type="entry name" value="WH-like_DNA-bd_sf"/>
</dbReference>
<dbReference type="CDD" id="cd06171">
    <property type="entry name" value="Sigma70_r4"/>
    <property type="match status" value="1"/>
</dbReference>
<sequence>MEAAYRRYRPELLGFAIRALSDRHLAEDLVQDTFTRAWRSAGTFDPARSSVRTWLFSIARNGIVDALRRRHRRNLGETSSGEALAERSRSDPIERLLLTIQVREALDRLSPEHRHVIVEVHYLGRTCADLAAELGVPAGTMRSRLFYAVRALRSILEENGWLA</sequence>
<keyword evidence="5" id="KW-0804">Transcription</keyword>
<feature type="domain" description="RNA polymerase sigma-70 region 2" evidence="6">
    <location>
        <begin position="5"/>
        <end position="72"/>
    </location>
</feature>
<protein>
    <submittedName>
        <fullName evidence="8">Sigma-70 family RNA polymerase sigma factor</fullName>
    </submittedName>
</protein>
<evidence type="ECO:0000259" key="6">
    <source>
        <dbReference type="Pfam" id="PF04542"/>
    </source>
</evidence>
<dbReference type="EMBL" id="BAAAOS010000064">
    <property type="protein sequence ID" value="GAA1615420.1"/>
    <property type="molecule type" value="Genomic_DNA"/>
</dbReference>
<accession>A0ABP4QRK6</accession>
<dbReference type="SUPFAM" id="SSF88659">
    <property type="entry name" value="Sigma3 and sigma4 domains of RNA polymerase sigma factors"/>
    <property type="match status" value="1"/>
</dbReference>
<dbReference type="Gene3D" id="1.10.10.10">
    <property type="entry name" value="Winged helix-like DNA-binding domain superfamily/Winged helix DNA-binding domain"/>
    <property type="match status" value="1"/>
</dbReference>
<dbReference type="PANTHER" id="PTHR43133">
    <property type="entry name" value="RNA POLYMERASE ECF-TYPE SIGMA FACTO"/>
    <property type="match status" value="1"/>
</dbReference>
<gene>
    <name evidence="8" type="ORF">GCM10009789_81860</name>
</gene>
<keyword evidence="3" id="KW-0731">Sigma factor</keyword>
<evidence type="ECO:0000256" key="1">
    <source>
        <dbReference type="ARBA" id="ARBA00010641"/>
    </source>
</evidence>
<dbReference type="Pfam" id="PF04545">
    <property type="entry name" value="Sigma70_r4"/>
    <property type="match status" value="1"/>
</dbReference>
<dbReference type="InterPro" id="IPR013325">
    <property type="entry name" value="RNA_pol_sigma_r2"/>
</dbReference>
<dbReference type="PANTHER" id="PTHR43133:SF62">
    <property type="entry name" value="RNA POLYMERASE SIGMA FACTOR SIGZ"/>
    <property type="match status" value="1"/>
</dbReference>
<dbReference type="InterPro" id="IPR007630">
    <property type="entry name" value="RNA_pol_sigma70_r4"/>
</dbReference>
<dbReference type="InterPro" id="IPR013324">
    <property type="entry name" value="RNA_pol_sigma_r3/r4-like"/>
</dbReference>
<evidence type="ECO:0000256" key="5">
    <source>
        <dbReference type="ARBA" id="ARBA00023163"/>
    </source>
</evidence>
<dbReference type="InterPro" id="IPR007627">
    <property type="entry name" value="RNA_pol_sigma70_r2"/>
</dbReference>
<keyword evidence="9" id="KW-1185">Reference proteome</keyword>
<name>A0ABP4QRK6_9ACTN</name>
<dbReference type="InterPro" id="IPR039425">
    <property type="entry name" value="RNA_pol_sigma-70-like"/>
</dbReference>